<organism evidence="1 2">
    <name type="scientific">Pseudomonas kuykendallii</name>
    <dbReference type="NCBI Taxonomy" id="1007099"/>
    <lineage>
        <taxon>Bacteria</taxon>
        <taxon>Pseudomonadati</taxon>
        <taxon>Pseudomonadota</taxon>
        <taxon>Gammaproteobacteria</taxon>
        <taxon>Pseudomonadales</taxon>
        <taxon>Pseudomonadaceae</taxon>
        <taxon>Pseudomonas</taxon>
    </lineage>
</organism>
<evidence type="ECO:0000313" key="1">
    <source>
        <dbReference type="EMBL" id="SDX64860.1"/>
    </source>
</evidence>
<dbReference type="AlphaFoldDB" id="A0A1H3DEV1"/>
<dbReference type="Gene3D" id="2.40.110.10">
    <property type="entry name" value="Butyryl-CoA Dehydrogenase, subunit A, domain 2"/>
    <property type="match status" value="1"/>
</dbReference>
<keyword evidence="2" id="KW-1185">Reference proteome</keyword>
<dbReference type="RefSeq" id="WP_376747751.1">
    <property type="nucleotide sequence ID" value="NZ_DALYZG010000006.1"/>
</dbReference>
<dbReference type="STRING" id="1007099.SAMN05216287_3395"/>
<accession>A0A1H3DEV1</accession>
<evidence type="ECO:0000313" key="2">
    <source>
        <dbReference type="Proteomes" id="UP000243778"/>
    </source>
</evidence>
<dbReference type="SUPFAM" id="SSF56645">
    <property type="entry name" value="Acyl-CoA dehydrogenase NM domain-like"/>
    <property type="match status" value="1"/>
</dbReference>
<dbReference type="GO" id="GO:0016627">
    <property type="term" value="F:oxidoreductase activity, acting on the CH-CH group of donors"/>
    <property type="evidence" value="ECO:0007669"/>
    <property type="project" value="InterPro"/>
</dbReference>
<dbReference type="EMBL" id="FNNU01000005">
    <property type="protein sequence ID" value="SDX64860.1"/>
    <property type="molecule type" value="Genomic_DNA"/>
</dbReference>
<name>A0A1H3DEV1_9PSED</name>
<reference evidence="2" key="1">
    <citation type="submission" date="2016-10" db="EMBL/GenBank/DDBJ databases">
        <authorList>
            <person name="Varghese N."/>
            <person name="Submissions S."/>
        </authorList>
    </citation>
    <scope>NUCLEOTIDE SEQUENCE [LARGE SCALE GENOMIC DNA]</scope>
    <source>
        <strain evidence="2">NRRL B-59562</strain>
    </source>
</reference>
<dbReference type="Proteomes" id="UP000243778">
    <property type="component" value="Unassembled WGS sequence"/>
</dbReference>
<evidence type="ECO:0008006" key="3">
    <source>
        <dbReference type="Google" id="ProtNLM"/>
    </source>
</evidence>
<protein>
    <recommendedName>
        <fullName evidence="3">Acyl-CoA dehydrogenase</fullName>
    </recommendedName>
</protein>
<proteinExistence type="predicted"/>
<dbReference type="InterPro" id="IPR009100">
    <property type="entry name" value="AcylCoA_DH/oxidase_NM_dom_sf"/>
</dbReference>
<dbReference type="InterPro" id="IPR046373">
    <property type="entry name" value="Acyl-CoA_Oxase/DH_mid-dom_sf"/>
</dbReference>
<sequence length="341" mass="36323">MNERALLPAALGEWLNGREDGHAGLGELIACLRELRLAGLDDLPLPGSGQTLQRWRALSCVASHDLNLCKLYEGHTDALAVMAELGAPAPEEDSLWGMWAAEPPQAKVRIVAESGGEVRLDGTKAWCSGADQLTHGLLTAWNANGEQQLVAVKMDQPGISTNSASWQAIGMGATQSVEVSFRRAHGVLVGGPGDYLRRPGFWQGGGGIAACWHGAAQALAEYLRGQGRRGEPHTLAHLGAVDAALQASAALLRDCAEWIDRNPTASAELAVRRSRAVCEDAAESLLRHVGRALGAAPLCLNRRYARLATDLPVFLRQSHAERDLAALGELVVRDPAGSWLL</sequence>
<gene>
    <name evidence="1" type="ORF">SAMN05216287_3395</name>
</gene>